<feature type="compositionally biased region" description="Basic and acidic residues" evidence="11">
    <location>
        <begin position="87"/>
        <end position="97"/>
    </location>
</feature>
<feature type="region of interest" description="Disordered" evidence="11">
    <location>
        <begin position="74"/>
        <end position="97"/>
    </location>
</feature>
<keyword evidence="10" id="KW-0472">Membrane</keyword>
<evidence type="ECO:0000256" key="2">
    <source>
        <dbReference type="ARBA" id="ARBA00006742"/>
    </source>
</evidence>
<dbReference type="Proteomes" id="UP000008561">
    <property type="component" value="Chromosome"/>
</dbReference>
<organism evidence="12 13">
    <name type="scientific">Desulfosudis oleivorans (strain DSM 6200 / JCM 39069 / Hxd3)</name>
    <name type="common">Desulfococcus oleovorans</name>
    <dbReference type="NCBI Taxonomy" id="96561"/>
    <lineage>
        <taxon>Bacteria</taxon>
        <taxon>Pseudomonadati</taxon>
        <taxon>Thermodesulfobacteriota</taxon>
        <taxon>Desulfobacteria</taxon>
        <taxon>Desulfobacterales</taxon>
        <taxon>Desulfosudaceae</taxon>
        <taxon>Desulfosudis</taxon>
    </lineage>
</organism>
<dbReference type="GO" id="GO:0005886">
    <property type="term" value="C:plasma membrane"/>
    <property type="evidence" value="ECO:0007669"/>
    <property type="project" value="UniProtKB-SubCell"/>
</dbReference>
<evidence type="ECO:0000256" key="5">
    <source>
        <dbReference type="ARBA" id="ARBA00022475"/>
    </source>
</evidence>
<protein>
    <recommendedName>
        <fullName evidence="3">Sec translocon accessory complex subunit YajC</fullName>
    </recommendedName>
</protein>
<reference evidence="12 13" key="1">
    <citation type="submission" date="2007-10" db="EMBL/GenBank/DDBJ databases">
        <title>Complete sequence of Desulfococcus oleovorans Hxd3.</title>
        <authorList>
            <consortium name="US DOE Joint Genome Institute"/>
            <person name="Copeland A."/>
            <person name="Lucas S."/>
            <person name="Lapidus A."/>
            <person name="Barry K."/>
            <person name="Glavina del Rio T."/>
            <person name="Dalin E."/>
            <person name="Tice H."/>
            <person name="Pitluck S."/>
            <person name="Kiss H."/>
            <person name="Brettin T."/>
            <person name="Bruce D."/>
            <person name="Detter J.C."/>
            <person name="Han C."/>
            <person name="Schmutz J."/>
            <person name="Larimer F."/>
            <person name="Land M."/>
            <person name="Hauser L."/>
            <person name="Kyrpides N."/>
            <person name="Kim E."/>
            <person name="Wawrik B."/>
            <person name="Richardson P."/>
        </authorList>
    </citation>
    <scope>NUCLEOTIDE SEQUENCE [LARGE SCALE GENOMIC DNA]</scope>
    <source>
        <strain evidence="13">DSM 6200 / JCM 39069 / Hxd3</strain>
    </source>
</reference>
<evidence type="ECO:0000256" key="9">
    <source>
        <dbReference type="ARBA" id="ARBA00023010"/>
    </source>
</evidence>
<accession>A8ZW11</accession>
<evidence type="ECO:0000256" key="1">
    <source>
        <dbReference type="ARBA" id="ARBA00004162"/>
    </source>
</evidence>
<gene>
    <name evidence="12" type="ordered locus">Dole_2441</name>
</gene>
<evidence type="ECO:0000256" key="7">
    <source>
        <dbReference type="ARBA" id="ARBA00022927"/>
    </source>
</evidence>
<comment type="subcellular location">
    <subcellularLocation>
        <location evidence="1">Cell membrane</location>
        <topology evidence="1">Single-pass membrane protein</topology>
    </subcellularLocation>
</comment>
<dbReference type="eggNOG" id="COG1862">
    <property type="taxonomic scope" value="Bacteria"/>
</dbReference>
<keyword evidence="13" id="KW-1185">Reference proteome</keyword>
<name>A8ZW11_DESOH</name>
<keyword evidence="5" id="KW-1003">Cell membrane</keyword>
<dbReference type="PANTHER" id="PTHR33909:SF1">
    <property type="entry name" value="SEC TRANSLOCON ACCESSORY COMPLEX SUBUNIT YAJC"/>
    <property type="match status" value="1"/>
</dbReference>
<evidence type="ECO:0000256" key="11">
    <source>
        <dbReference type="SAM" id="MobiDB-lite"/>
    </source>
</evidence>
<dbReference type="PANTHER" id="PTHR33909">
    <property type="entry name" value="SEC TRANSLOCON ACCESSORY COMPLEX SUBUNIT YAJC"/>
    <property type="match status" value="1"/>
</dbReference>
<dbReference type="Pfam" id="PF02699">
    <property type="entry name" value="YajC"/>
    <property type="match status" value="1"/>
</dbReference>
<evidence type="ECO:0000256" key="8">
    <source>
        <dbReference type="ARBA" id="ARBA00022989"/>
    </source>
</evidence>
<dbReference type="KEGG" id="dol:Dole_2441"/>
<dbReference type="InterPro" id="IPR003849">
    <property type="entry name" value="Preprotein_translocase_YajC"/>
</dbReference>
<comment type="similarity">
    <text evidence="2">Belongs to the YajC family.</text>
</comment>
<keyword evidence="4" id="KW-0813">Transport</keyword>
<evidence type="ECO:0000256" key="3">
    <source>
        <dbReference type="ARBA" id="ARBA00014962"/>
    </source>
</evidence>
<evidence type="ECO:0000256" key="6">
    <source>
        <dbReference type="ARBA" id="ARBA00022692"/>
    </source>
</evidence>
<dbReference type="GO" id="GO:0015031">
    <property type="term" value="P:protein transport"/>
    <property type="evidence" value="ECO:0007669"/>
    <property type="project" value="UniProtKB-KW"/>
</dbReference>
<evidence type="ECO:0000313" key="12">
    <source>
        <dbReference type="EMBL" id="ABW68245.1"/>
    </source>
</evidence>
<dbReference type="SMART" id="SM01323">
    <property type="entry name" value="YajC"/>
    <property type="match status" value="1"/>
</dbReference>
<keyword evidence="8" id="KW-1133">Transmembrane helix</keyword>
<sequence length="97" mass="10789">MGLAPLIIIFVIFYFLLIRPQQKKAKEQQQMISSLKKDDLVITNGGIHGRLTAVDDDTVTVEIADKVRIKVSRQSIAAKKQASAPARADKADKKEKK</sequence>
<evidence type="ECO:0000256" key="10">
    <source>
        <dbReference type="ARBA" id="ARBA00023136"/>
    </source>
</evidence>
<feature type="compositionally biased region" description="Low complexity" evidence="11">
    <location>
        <begin position="74"/>
        <end position="86"/>
    </location>
</feature>
<dbReference type="NCBIfam" id="TIGR00739">
    <property type="entry name" value="yajC"/>
    <property type="match status" value="1"/>
</dbReference>
<proteinExistence type="inferred from homology"/>
<keyword evidence="7" id="KW-0653">Protein transport</keyword>
<keyword evidence="9" id="KW-0811">Translocation</keyword>
<dbReference type="AlphaFoldDB" id="A8ZW11"/>
<evidence type="ECO:0000256" key="4">
    <source>
        <dbReference type="ARBA" id="ARBA00022448"/>
    </source>
</evidence>
<dbReference type="EMBL" id="CP000859">
    <property type="protein sequence ID" value="ABW68245.1"/>
    <property type="molecule type" value="Genomic_DNA"/>
</dbReference>
<evidence type="ECO:0000313" key="13">
    <source>
        <dbReference type="Proteomes" id="UP000008561"/>
    </source>
</evidence>
<dbReference type="STRING" id="96561.Dole_2441"/>
<dbReference type="HOGENOM" id="CLU_116157_5_2_7"/>
<keyword evidence="6" id="KW-0812">Transmembrane</keyword>